<gene>
    <name evidence="1" type="ORF">E4099_00100</name>
</gene>
<evidence type="ECO:0000313" key="2">
    <source>
        <dbReference type="Proteomes" id="UP000297948"/>
    </source>
</evidence>
<name>A0A4Z0HE60_9ACTN</name>
<evidence type="ECO:0000313" key="1">
    <source>
        <dbReference type="EMBL" id="TGB19591.1"/>
    </source>
</evidence>
<reference evidence="1 2" key="1">
    <citation type="submission" date="2019-03" db="EMBL/GenBank/DDBJ databases">
        <authorList>
            <person name="Gonzalez-Pimentel J.L."/>
        </authorList>
    </citation>
    <scope>NUCLEOTIDE SEQUENCE [LARGE SCALE GENOMIC DNA]</scope>
    <source>
        <strain evidence="1 2">JCM 31289</strain>
    </source>
</reference>
<dbReference type="RefSeq" id="WP_135336787.1">
    <property type="nucleotide sequence ID" value="NZ_JBHLTX010000013.1"/>
</dbReference>
<keyword evidence="2" id="KW-1185">Reference proteome</keyword>
<dbReference type="Proteomes" id="UP000297948">
    <property type="component" value="Unassembled WGS sequence"/>
</dbReference>
<proteinExistence type="predicted"/>
<organism evidence="1 2">
    <name type="scientific">Streptomyces palmae</name>
    <dbReference type="NCBI Taxonomy" id="1701085"/>
    <lineage>
        <taxon>Bacteria</taxon>
        <taxon>Bacillati</taxon>
        <taxon>Actinomycetota</taxon>
        <taxon>Actinomycetes</taxon>
        <taxon>Kitasatosporales</taxon>
        <taxon>Streptomycetaceae</taxon>
        <taxon>Streptomyces</taxon>
    </lineage>
</organism>
<dbReference type="EMBL" id="SRID01000001">
    <property type="protein sequence ID" value="TGB19591.1"/>
    <property type="molecule type" value="Genomic_DNA"/>
</dbReference>
<accession>A0A4Z0HE60</accession>
<sequence length="107" mass="11785">MTGHYVRIMNESDQHVSYVTPDIKGSAIAAPKRKTRLATKVPDKPEEKSGIQTKKGLLWTWASDGQIQGQWEFDSSPHALHRVDKDGQHFALNVTADGAVSVSEATQ</sequence>
<dbReference type="AlphaFoldDB" id="A0A4Z0HE60"/>
<comment type="caution">
    <text evidence="1">The sequence shown here is derived from an EMBL/GenBank/DDBJ whole genome shotgun (WGS) entry which is preliminary data.</text>
</comment>
<protein>
    <submittedName>
        <fullName evidence="1">Uncharacterized protein</fullName>
    </submittedName>
</protein>